<proteinExistence type="predicted"/>
<dbReference type="VEuPathDB" id="VectorBase:GPPI043143"/>
<feature type="transmembrane region" description="Helical" evidence="1">
    <location>
        <begin position="12"/>
        <end position="37"/>
    </location>
</feature>
<protein>
    <submittedName>
        <fullName evidence="2">Uncharacterized protein</fullName>
    </submittedName>
</protein>
<dbReference type="AlphaFoldDB" id="A0A1B0BX27"/>
<dbReference type="EMBL" id="JXJN01022051">
    <property type="status" value="NOT_ANNOTATED_CDS"/>
    <property type="molecule type" value="Genomic_DNA"/>
</dbReference>
<sequence>MLSETLKLKGLNYAFLALLFGLKYLYVNLSLNIKLYYRSEKQTRKLKYINSLQYLRLYEFKITISIESQDHNK</sequence>
<organism evidence="2 3">
    <name type="scientific">Glossina palpalis gambiensis</name>
    <dbReference type="NCBI Taxonomy" id="67801"/>
    <lineage>
        <taxon>Eukaryota</taxon>
        <taxon>Metazoa</taxon>
        <taxon>Ecdysozoa</taxon>
        <taxon>Arthropoda</taxon>
        <taxon>Hexapoda</taxon>
        <taxon>Insecta</taxon>
        <taxon>Pterygota</taxon>
        <taxon>Neoptera</taxon>
        <taxon>Endopterygota</taxon>
        <taxon>Diptera</taxon>
        <taxon>Brachycera</taxon>
        <taxon>Muscomorpha</taxon>
        <taxon>Hippoboscoidea</taxon>
        <taxon>Glossinidae</taxon>
        <taxon>Glossina</taxon>
    </lineage>
</organism>
<evidence type="ECO:0000256" key="1">
    <source>
        <dbReference type="SAM" id="Phobius"/>
    </source>
</evidence>
<keyword evidence="3" id="KW-1185">Reference proteome</keyword>
<reference evidence="2" key="2">
    <citation type="submission" date="2020-05" db="UniProtKB">
        <authorList>
            <consortium name="EnsemblMetazoa"/>
        </authorList>
    </citation>
    <scope>IDENTIFICATION</scope>
    <source>
        <strain evidence="2">IAEA</strain>
    </source>
</reference>
<evidence type="ECO:0000313" key="2">
    <source>
        <dbReference type="EnsemblMetazoa" id="GPPI043143-PA"/>
    </source>
</evidence>
<keyword evidence="1" id="KW-1133">Transmembrane helix</keyword>
<accession>A0A1B0BX27</accession>
<reference evidence="3" key="1">
    <citation type="submission" date="2015-01" db="EMBL/GenBank/DDBJ databases">
        <authorList>
            <person name="Aksoy S."/>
            <person name="Warren W."/>
            <person name="Wilson R.K."/>
        </authorList>
    </citation>
    <scope>NUCLEOTIDE SEQUENCE [LARGE SCALE GENOMIC DNA]</scope>
    <source>
        <strain evidence="3">IAEA</strain>
    </source>
</reference>
<keyword evidence="1" id="KW-0472">Membrane</keyword>
<evidence type="ECO:0000313" key="3">
    <source>
        <dbReference type="Proteomes" id="UP000092460"/>
    </source>
</evidence>
<dbReference type="EnsemblMetazoa" id="GPPI043143-RA">
    <property type="protein sequence ID" value="GPPI043143-PA"/>
    <property type="gene ID" value="GPPI043143"/>
</dbReference>
<keyword evidence="1" id="KW-0812">Transmembrane</keyword>
<name>A0A1B0BX27_9MUSC</name>
<dbReference type="Proteomes" id="UP000092460">
    <property type="component" value="Unassembled WGS sequence"/>
</dbReference>